<name>K1XJW3_9BACT</name>
<protein>
    <recommendedName>
        <fullName evidence="1">HD/PDEase domain-containing protein</fullName>
    </recommendedName>
</protein>
<dbReference type="AlphaFoldDB" id="K1XJW3"/>
<reference evidence="2" key="1">
    <citation type="journal article" date="2012" name="Science">
        <title>Fermentation, hydrogen, and sulfur metabolism in multiple uncultivated bacterial phyla.</title>
        <authorList>
            <person name="Wrighton K.C."/>
            <person name="Thomas B.C."/>
            <person name="Sharon I."/>
            <person name="Miller C.S."/>
            <person name="Castelle C.J."/>
            <person name="VerBerkmoes N.C."/>
            <person name="Wilkins M.J."/>
            <person name="Hettich R.L."/>
            <person name="Lipton M.S."/>
            <person name="Williams K.H."/>
            <person name="Long P.E."/>
            <person name="Banfield J.F."/>
        </authorList>
    </citation>
    <scope>NUCLEOTIDE SEQUENCE [LARGE SCALE GENOMIC DNA]</scope>
</reference>
<dbReference type="SUPFAM" id="SSF109604">
    <property type="entry name" value="HD-domain/PDEase-like"/>
    <property type="match status" value="1"/>
</dbReference>
<dbReference type="CDD" id="cd00077">
    <property type="entry name" value="HDc"/>
    <property type="match status" value="1"/>
</dbReference>
<dbReference type="InterPro" id="IPR050135">
    <property type="entry name" value="dGTPase-like"/>
</dbReference>
<evidence type="ECO:0000259" key="1">
    <source>
        <dbReference type="SMART" id="SM00471"/>
    </source>
</evidence>
<dbReference type="Gene3D" id="1.10.3210.10">
    <property type="entry name" value="Hypothetical protein af1432"/>
    <property type="match status" value="1"/>
</dbReference>
<dbReference type="InterPro" id="IPR006674">
    <property type="entry name" value="HD_domain"/>
</dbReference>
<proteinExistence type="predicted"/>
<dbReference type="PANTHER" id="PTHR11373:SF41">
    <property type="entry name" value="METAL-DEPENDENT PHOSPHOHYDROLASE"/>
    <property type="match status" value="1"/>
</dbReference>
<evidence type="ECO:0000313" key="2">
    <source>
        <dbReference type="EMBL" id="EKD25482.1"/>
    </source>
</evidence>
<gene>
    <name evidence="2" type="ORF">ACD_80C00046G0009</name>
</gene>
<dbReference type="InterPro" id="IPR003607">
    <property type="entry name" value="HD/PDEase_dom"/>
</dbReference>
<feature type="domain" description="HD/PDEase" evidence="1">
    <location>
        <begin position="46"/>
        <end position="163"/>
    </location>
</feature>
<dbReference type="SMART" id="SM00471">
    <property type="entry name" value="HDc"/>
    <property type="match status" value="1"/>
</dbReference>
<sequence length="324" mass="38491">MLYNDPVYGEAEINEPVILEIIESPYMQRLKWIDQSWYFEQFFPGCAFKRFEHSMGVYLLLKQYWAPLEEQIAGLIHDLSHGVFSHCLDYVFDEWSQKEQNHQDNIFEAFVRKTDIPEILERHGLSIEDILDEPQHPLQENNLPDICADRIDYCLRTLVHFDKLPAKDILEHLHIQGTTWYFDSFAYAKIFAETFKRINDTYFSGRESAIMFQTVADICRYAWKTWYLEKDDFYTTDDVVLNKIKAHLDTDEQLGLYRKRMNNDIKCNDSPTDFDGHIFCKNRVADPLFMDGETVKRVSDKDAERKIIIETKAPPKEYFLKFEK</sequence>
<dbReference type="EMBL" id="AMFJ01036053">
    <property type="protein sequence ID" value="EKD25482.1"/>
    <property type="molecule type" value="Genomic_DNA"/>
</dbReference>
<dbReference type="Pfam" id="PF01966">
    <property type="entry name" value="HD"/>
    <property type="match status" value="1"/>
</dbReference>
<organism evidence="2">
    <name type="scientific">uncultured bacterium</name>
    <name type="common">gcode 4</name>
    <dbReference type="NCBI Taxonomy" id="1234023"/>
    <lineage>
        <taxon>Bacteria</taxon>
        <taxon>environmental samples</taxon>
    </lineage>
</organism>
<accession>K1XJW3</accession>
<dbReference type="GO" id="GO:0006203">
    <property type="term" value="P:dGTP catabolic process"/>
    <property type="evidence" value="ECO:0007669"/>
    <property type="project" value="TreeGrafter"/>
</dbReference>
<comment type="caution">
    <text evidence="2">The sequence shown here is derived from an EMBL/GenBank/DDBJ whole genome shotgun (WGS) entry which is preliminary data.</text>
</comment>
<dbReference type="GO" id="GO:0008832">
    <property type="term" value="F:dGTPase activity"/>
    <property type="evidence" value="ECO:0007669"/>
    <property type="project" value="TreeGrafter"/>
</dbReference>
<dbReference type="PANTHER" id="PTHR11373">
    <property type="entry name" value="DEOXYNUCLEOSIDE TRIPHOSPHATE TRIPHOSPHOHYDROLASE"/>
    <property type="match status" value="1"/>
</dbReference>